<dbReference type="Proteomes" id="UP000305095">
    <property type="component" value="Unassembled WGS sequence"/>
</dbReference>
<evidence type="ECO:0000256" key="1">
    <source>
        <dbReference type="SAM" id="MobiDB-lite"/>
    </source>
</evidence>
<dbReference type="RefSeq" id="WP_137478690.1">
    <property type="nucleotide sequence ID" value="NZ_SZZP01000007.1"/>
</dbReference>
<proteinExistence type="predicted"/>
<name>A0A4U6S2U8_BRAEL</name>
<sequence>MEGAGCARRATRLRSTASIGREACGMCSRYAKQRPSQQHGNEAQPPRQAAKKADEVVQKKPRAGKPQDDASYWESRAERTKRLAARHQDPATRDHFMKIAAGYEALARSARSVGQDQD</sequence>
<protein>
    <submittedName>
        <fullName evidence="2">Uncharacterized protein</fullName>
    </submittedName>
</protein>
<gene>
    <name evidence="2" type="ORF">FDV58_13675</name>
</gene>
<organism evidence="2 3">
    <name type="scientific">Bradyrhizobium elkanii</name>
    <dbReference type="NCBI Taxonomy" id="29448"/>
    <lineage>
        <taxon>Bacteria</taxon>
        <taxon>Pseudomonadati</taxon>
        <taxon>Pseudomonadota</taxon>
        <taxon>Alphaproteobacteria</taxon>
        <taxon>Hyphomicrobiales</taxon>
        <taxon>Nitrobacteraceae</taxon>
        <taxon>Bradyrhizobium</taxon>
    </lineage>
</organism>
<accession>A0A4U6S2U8</accession>
<feature type="compositionally biased region" description="Basic and acidic residues" evidence="1">
    <location>
        <begin position="75"/>
        <end position="93"/>
    </location>
</feature>
<feature type="region of interest" description="Disordered" evidence="1">
    <location>
        <begin position="30"/>
        <end position="93"/>
    </location>
</feature>
<comment type="caution">
    <text evidence="2">The sequence shown here is derived from an EMBL/GenBank/DDBJ whole genome shotgun (WGS) entry which is preliminary data.</text>
</comment>
<dbReference type="AlphaFoldDB" id="A0A4U6S2U8"/>
<dbReference type="EMBL" id="SZZP01000007">
    <property type="protein sequence ID" value="TKV81173.1"/>
    <property type="molecule type" value="Genomic_DNA"/>
</dbReference>
<reference evidence="2 3" key="1">
    <citation type="submission" date="2019-05" db="EMBL/GenBank/DDBJ databases">
        <title>Draft Genome of Bradyrhizobium elkanii strain SEMIA 938, Used in Commercial Inoculants for Lupinus spp. in Brazil.</title>
        <authorList>
            <person name="Hungria M."/>
            <person name="Delamuta J.R.M."/>
            <person name="Ribeiro R.A."/>
            <person name="Nogueira M.A."/>
        </authorList>
    </citation>
    <scope>NUCLEOTIDE SEQUENCE [LARGE SCALE GENOMIC DNA]</scope>
    <source>
        <strain evidence="2 3">Semia 938</strain>
    </source>
</reference>
<evidence type="ECO:0000313" key="2">
    <source>
        <dbReference type="EMBL" id="TKV81173.1"/>
    </source>
</evidence>
<evidence type="ECO:0000313" key="3">
    <source>
        <dbReference type="Proteomes" id="UP000305095"/>
    </source>
</evidence>